<feature type="region of interest" description="Disordered" evidence="1">
    <location>
        <begin position="112"/>
        <end position="136"/>
    </location>
</feature>
<evidence type="ECO:0000313" key="2">
    <source>
        <dbReference type="EMBL" id="SJZ93370.1"/>
    </source>
</evidence>
<gene>
    <name evidence="2" type="ORF">SAMN02745673_01929</name>
</gene>
<dbReference type="RefSeq" id="WP_235000887.1">
    <property type="nucleotide sequence ID" value="NZ_FUWS01000004.1"/>
</dbReference>
<protein>
    <recommendedName>
        <fullName evidence="4">BNR/Asp-box repeat-containing protein</fullName>
    </recommendedName>
</protein>
<evidence type="ECO:0000256" key="1">
    <source>
        <dbReference type="SAM" id="MobiDB-lite"/>
    </source>
</evidence>
<dbReference type="EMBL" id="FUWS01000004">
    <property type="protein sequence ID" value="SJZ93370.1"/>
    <property type="molecule type" value="Genomic_DNA"/>
</dbReference>
<dbReference type="STRING" id="1122192.SAMN02745673_01929"/>
<dbReference type="AlphaFoldDB" id="A0A1T4PP66"/>
<name>A0A1T4PP66_9ACTN</name>
<dbReference type="Proteomes" id="UP000190637">
    <property type="component" value="Unassembled WGS sequence"/>
</dbReference>
<keyword evidence="3" id="KW-1185">Reference proteome</keyword>
<dbReference type="InterPro" id="IPR015943">
    <property type="entry name" value="WD40/YVTN_repeat-like_dom_sf"/>
</dbReference>
<accession>A0A1T4PP66</accession>
<reference evidence="2 3" key="1">
    <citation type="submission" date="2017-02" db="EMBL/GenBank/DDBJ databases">
        <authorList>
            <person name="Peterson S.W."/>
        </authorList>
    </citation>
    <scope>NUCLEOTIDE SEQUENCE [LARGE SCALE GENOMIC DNA]</scope>
    <source>
        <strain evidence="2 3">DSM 45154</strain>
    </source>
</reference>
<sequence>MPDPVGLIETRDGGATWRALSLAGKTDFHALDAAGERVIGFDGGPRASEDGRRWDDLDPTVHPLTLTMSDDGRTVVATTQSGVMRSTDGGASSTPVADAPLLLLVDQVAGTETGHGVTPEGKVHRSDDGGTSWTPTGAISGEPVALHADADQLVVVADHHVSRSTDGGVSSAGW</sequence>
<dbReference type="SUPFAM" id="SSF110296">
    <property type="entry name" value="Oligoxyloglucan reducing end-specific cellobiohydrolase"/>
    <property type="match status" value="1"/>
</dbReference>
<evidence type="ECO:0000313" key="3">
    <source>
        <dbReference type="Proteomes" id="UP000190637"/>
    </source>
</evidence>
<evidence type="ECO:0008006" key="4">
    <source>
        <dbReference type="Google" id="ProtNLM"/>
    </source>
</evidence>
<proteinExistence type="predicted"/>
<organism evidence="2 3">
    <name type="scientific">Marinactinospora thermotolerans DSM 45154</name>
    <dbReference type="NCBI Taxonomy" id="1122192"/>
    <lineage>
        <taxon>Bacteria</taxon>
        <taxon>Bacillati</taxon>
        <taxon>Actinomycetota</taxon>
        <taxon>Actinomycetes</taxon>
        <taxon>Streptosporangiales</taxon>
        <taxon>Nocardiopsidaceae</taxon>
        <taxon>Marinactinospora</taxon>
    </lineage>
</organism>
<dbReference type="Gene3D" id="2.130.10.10">
    <property type="entry name" value="YVTN repeat-like/Quinoprotein amine dehydrogenase"/>
    <property type="match status" value="1"/>
</dbReference>